<dbReference type="InParanoid" id="A0A482XM24"/>
<gene>
    <name evidence="1" type="ORF">LSTR_LSTR012494</name>
</gene>
<reference evidence="1 2" key="1">
    <citation type="journal article" date="2017" name="Gigascience">
        <title>Genome sequence of the small brown planthopper, Laodelphax striatellus.</title>
        <authorList>
            <person name="Zhu J."/>
            <person name="Jiang F."/>
            <person name="Wang X."/>
            <person name="Yang P."/>
            <person name="Bao Y."/>
            <person name="Zhao W."/>
            <person name="Wang W."/>
            <person name="Lu H."/>
            <person name="Wang Q."/>
            <person name="Cui N."/>
            <person name="Li J."/>
            <person name="Chen X."/>
            <person name="Luo L."/>
            <person name="Yu J."/>
            <person name="Kang L."/>
            <person name="Cui F."/>
        </authorList>
    </citation>
    <scope>NUCLEOTIDE SEQUENCE [LARGE SCALE GENOMIC DNA]</scope>
    <source>
        <strain evidence="1">Lst14</strain>
    </source>
</reference>
<accession>A0A482XM24</accession>
<dbReference type="EMBL" id="QKKF02006307">
    <property type="protein sequence ID" value="RZF46419.1"/>
    <property type="molecule type" value="Genomic_DNA"/>
</dbReference>
<sequence length="304" mass="34846">MAFLVDLKDTPLEDQDHQEAVLVHHQAREVLPYHHQAFLQELPDQVDQVVILQAHQVNPMDQELVVTLSHKAIHQVAQDSQDRAVQDSQVFQEVVAFQVINKMYTNQVDLTIQVFQEVFPVHKVQLDRQVEHKVQEVFQGDHQVVFQEALQLVKDQAVSRVEMLAVLDLAVFKVAVLAVKDQAVFKEEVLVHRVQAVLKEDSLEDKVQVVFKEVVLEVRDPAVFKEEMLVDRAQAALKEDFLVVKVVALLDQVKVQALEMMEAMIMVTTLLSQVNLVQTTQFSQKFPRLHSNARINLYLAIMLM</sequence>
<protein>
    <submittedName>
        <fullName evidence="1">Uncharacterized protein</fullName>
    </submittedName>
</protein>
<name>A0A482XM24_LAOST</name>
<keyword evidence="2" id="KW-1185">Reference proteome</keyword>
<comment type="caution">
    <text evidence="1">The sequence shown here is derived from an EMBL/GenBank/DDBJ whole genome shotgun (WGS) entry which is preliminary data.</text>
</comment>
<evidence type="ECO:0000313" key="2">
    <source>
        <dbReference type="Proteomes" id="UP000291343"/>
    </source>
</evidence>
<proteinExistence type="predicted"/>
<dbReference type="Proteomes" id="UP000291343">
    <property type="component" value="Unassembled WGS sequence"/>
</dbReference>
<organism evidence="1 2">
    <name type="scientific">Laodelphax striatellus</name>
    <name type="common">Small brown planthopper</name>
    <name type="synonym">Delphax striatella</name>
    <dbReference type="NCBI Taxonomy" id="195883"/>
    <lineage>
        <taxon>Eukaryota</taxon>
        <taxon>Metazoa</taxon>
        <taxon>Ecdysozoa</taxon>
        <taxon>Arthropoda</taxon>
        <taxon>Hexapoda</taxon>
        <taxon>Insecta</taxon>
        <taxon>Pterygota</taxon>
        <taxon>Neoptera</taxon>
        <taxon>Paraneoptera</taxon>
        <taxon>Hemiptera</taxon>
        <taxon>Auchenorrhyncha</taxon>
        <taxon>Fulgoroidea</taxon>
        <taxon>Delphacidae</taxon>
        <taxon>Criomorphinae</taxon>
        <taxon>Laodelphax</taxon>
    </lineage>
</organism>
<evidence type="ECO:0000313" key="1">
    <source>
        <dbReference type="EMBL" id="RZF46419.1"/>
    </source>
</evidence>
<dbReference type="AlphaFoldDB" id="A0A482XM24"/>